<organism evidence="2 3">
    <name type="scientific">Clarias magur</name>
    <name type="common">Asian catfish</name>
    <name type="synonym">Macropteronotus magur</name>
    <dbReference type="NCBI Taxonomy" id="1594786"/>
    <lineage>
        <taxon>Eukaryota</taxon>
        <taxon>Metazoa</taxon>
        <taxon>Chordata</taxon>
        <taxon>Craniata</taxon>
        <taxon>Vertebrata</taxon>
        <taxon>Euteleostomi</taxon>
        <taxon>Actinopterygii</taxon>
        <taxon>Neopterygii</taxon>
        <taxon>Teleostei</taxon>
        <taxon>Ostariophysi</taxon>
        <taxon>Siluriformes</taxon>
        <taxon>Clariidae</taxon>
        <taxon>Clarias</taxon>
    </lineage>
</organism>
<proteinExistence type="predicted"/>
<dbReference type="GO" id="GO:0004519">
    <property type="term" value="F:endonuclease activity"/>
    <property type="evidence" value="ECO:0007669"/>
    <property type="project" value="UniProtKB-KW"/>
</dbReference>
<keyword evidence="3" id="KW-1185">Reference proteome</keyword>
<keyword evidence="1" id="KW-0732">Signal</keyword>
<dbReference type="OrthoDB" id="69221at2759"/>
<sequence length="119" mass="13718">GVLFSSHTPHSSCVCVRMKLVALVLLLSALPSLTLTEVVTSFPRACPSFFMLNPKRQNVRIVPTIFTGSQYKTICQRWKNGYRFATVYDSVRRIPVYSAYTFKQEVNTVRREDWKIEPQ</sequence>
<dbReference type="InterPro" id="IPR039015">
    <property type="entry name" value="ENDOD1"/>
</dbReference>
<gene>
    <name evidence="2" type="ORF">DAT39_018513</name>
</gene>
<keyword evidence="2" id="KW-0540">Nuclease</keyword>
<feature type="non-terminal residue" evidence="2">
    <location>
        <position position="119"/>
    </location>
</feature>
<dbReference type="InterPro" id="IPR044929">
    <property type="entry name" value="DNA/RNA_non-sp_Endonuclease_sf"/>
</dbReference>
<evidence type="ECO:0000313" key="2">
    <source>
        <dbReference type="EMBL" id="KAF5891788.1"/>
    </source>
</evidence>
<protein>
    <submittedName>
        <fullName evidence="2">Endonuclease domain-containing 1 protein-like</fullName>
    </submittedName>
</protein>
<comment type="caution">
    <text evidence="2">The sequence shown here is derived from an EMBL/GenBank/DDBJ whole genome shotgun (WGS) entry which is preliminary data.</text>
</comment>
<evidence type="ECO:0000313" key="3">
    <source>
        <dbReference type="Proteomes" id="UP000727407"/>
    </source>
</evidence>
<dbReference type="Proteomes" id="UP000727407">
    <property type="component" value="Unassembled WGS sequence"/>
</dbReference>
<dbReference type="SUPFAM" id="SSF54060">
    <property type="entry name" value="His-Me finger endonucleases"/>
    <property type="match status" value="1"/>
</dbReference>
<accession>A0A8J4TQ59</accession>
<dbReference type="AlphaFoldDB" id="A0A8J4TQ59"/>
<dbReference type="PANTHER" id="PTHR21472:SF30">
    <property type="entry name" value="ENDONUCLEASE DOMAIN-CONTAINING 1 PROTEIN-RELATED"/>
    <property type="match status" value="1"/>
</dbReference>
<keyword evidence="2" id="KW-0378">Hydrolase</keyword>
<dbReference type="PANTHER" id="PTHR21472">
    <property type="entry name" value="ENDONUCLEASE DOMAIN-CONTAINING 1 PROTEIN ENDOD1"/>
    <property type="match status" value="1"/>
</dbReference>
<keyword evidence="2" id="KW-0255">Endonuclease</keyword>
<dbReference type="InterPro" id="IPR044925">
    <property type="entry name" value="His-Me_finger_sf"/>
</dbReference>
<feature type="signal peptide" evidence="1">
    <location>
        <begin position="1"/>
        <end position="36"/>
    </location>
</feature>
<name>A0A8J4TQ59_CLAMG</name>
<feature type="non-terminal residue" evidence="2">
    <location>
        <position position="1"/>
    </location>
</feature>
<dbReference type="Gene3D" id="3.40.570.10">
    <property type="entry name" value="Extracellular Endonuclease, subunit A"/>
    <property type="match status" value="1"/>
</dbReference>
<dbReference type="EMBL" id="QNUK01000554">
    <property type="protein sequence ID" value="KAF5891788.1"/>
    <property type="molecule type" value="Genomic_DNA"/>
</dbReference>
<evidence type="ECO:0000256" key="1">
    <source>
        <dbReference type="SAM" id="SignalP"/>
    </source>
</evidence>
<reference evidence="2" key="1">
    <citation type="submission" date="2020-07" db="EMBL/GenBank/DDBJ databases">
        <title>Clarias magur genome sequencing, assembly and annotation.</title>
        <authorList>
            <person name="Kushwaha B."/>
            <person name="Kumar R."/>
            <person name="Das P."/>
            <person name="Joshi C.G."/>
            <person name="Kumar D."/>
            <person name="Nagpure N.S."/>
            <person name="Pandey M."/>
            <person name="Agarwal S."/>
            <person name="Srivastava S."/>
            <person name="Singh M."/>
            <person name="Sahoo L."/>
            <person name="Jayasankar P."/>
            <person name="Meher P.K."/>
            <person name="Koringa P.G."/>
            <person name="Iquebal M.A."/>
            <person name="Das S.P."/>
            <person name="Bit A."/>
            <person name="Patnaik S."/>
            <person name="Patel N."/>
            <person name="Shah T.M."/>
            <person name="Hinsu A."/>
            <person name="Jena J.K."/>
        </authorList>
    </citation>
    <scope>NUCLEOTIDE SEQUENCE</scope>
    <source>
        <strain evidence="2">CIFAMagur01</strain>
        <tissue evidence="2">Testis</tissue>
    </source>
</reference>
<feature type="chain" id="PRO_5035265640" evidence="1">
    <location>
        <begin position="37"/>
        <end position="119"/>
    </location>
</feature>